<dbReference type="EMBL" id="JAJNEC010000006">
    <property type="protein sequence ID" value="MCD2425050.1"/>
    <property type="molecule type" value="Genomic_DNA"/>
</dbReference>
<keyword evidence="3" id="KW-1185">Reference proteome</keyword>
<accession>A0ABS8PVV6</accession>
<dbReference type="PANTHER" id="PTHR13504">
    <property type="entry name" value="FIDO DOMAIN-CONTAINING PROTEIN DDB_G0283145"/>
    <property type="match status" value="1"/>
</dbReference>
<gene>
    <name evidence="2" type="ORF">LQ567_19855</name>
</gene>
<dbReference type="PANTHER" id="PTHR13504:SF38">
    <property type="entry name" value="FIDO DOMAIN-CONTAINING PROTEIN"/>
    <property type="match status" value="1"/>
</dbReference>
<dbReference type="SUPFAM" id="SSF46785">
    <property type="entry name" value="Winged helix' DNA-binding domain"/>
    <property type="match status" value="1"/>
</dbReference>
<dbReference type="PROSITE" id="PS51459">
    <property type="entry name" value="FIDO"/>
    <property type="match status" value="1"/>
</dbReference>
<dbReference type="InterPro" id="IPR003812">
    <property type="entry name" value="Fido"/>
</dbReference>
<dbReference type="Proteomes" id="UP001199816">
    <property type="component" value="Unassembled WGS sequence"/>
</dbReference>
<comment type="caution">
    <text evidence="2">The sequence shown here is derived from an EMBL/GenBank/DDBJ whole genome shotgun (WGS) entry which is preliminary data.</text>
</comment>
<feature type="domain" description="Fido" evidence="1">
    <location>
        <begin position="154"/>
        <end position="302"/>
    </location>
</feature>
<organism evidence="2 3">
    <name type="scientific">Niabella pedocola</name>
    <dbReference type="NCBI Taxonomy" id="1752077"/>
    <lineage>
        <taxon>Bacteria</taxon>
        <taxon>Pseudomonadati</taxon>
        <taxon>Bacteroidota</taxon>
        <taxon>Chitinophagia</taxon>
        <taxon>Chitinophagales</taxon>
        <taxon>Chitinophagaceae</taxon>
        <taxon>Niabella</taxon>
    </lineage>
</organism>
<name>A0ABS8PVV6_9BACT</name>
<dbReference type="InterPro" id="IPR036390">
    <property type="entry name" value="WH_DNA-bd_sf"/>
</dbReference>
<proteinExistence type="predicted"/>
<protein>
    <submittedName>
        <fullName evidence="2">Fic family protein</fullName>
    </submittedName>
</protein>
<dbReference type="InterPro" id="IPR026287">
    <property type="entry name" value="SoFic-like"/>
</dbReference>
<dbReference type="InterPro" id="IPR040198">
    <property type="entry name" value="Fido_containing"/>
</dbReference>
<dbReference type="RefSeq" id="WP_231007455.1">
    <property type="nucleotide sequence ID" value="NZ_JAJNEC010000006.1"/>
</dbReference>
<dbReference type="SUPFAM" id="SSF140931">
    <property type="entry name" value="Fic-like"/>
    <property type="match status" value="1"/>
</dbReference>
<evidence type="ECO:0000259" key="1">
    <source>
        <dbReference type="PROSITE" id="PS51459"/>
    </source>
</evidence>
<evidence type="ECO:0000313" key="3">
    <source>
        <dbReference type="Proteomes" id="UP001199816"/>
    </source>
</evidence>
<sequence>MALYYHLSAIFFIFWRTKYLSLILSQLRSDPMNLQNATLYHEDLFPPEKIHYEPIINELLAAEQALARFDQMLKNLHNSEILLAPLRNQEAVLSSRMEGTISTIDEIMEFEANVKEDDDEDTYKADVRSDVVETLLYQRSLRNAQKGMEAGYEISDSLIKQIHQQLLSFGRGASKSPGAYKTEPNFIGDKAGRQISYVPIGPEKLQDGMERLFAYLKSDKHPVLIRTAVMHLEFEALHPFKDGNGRIGRMLITLFLWQQRLISAPHFYISGYLEEHKDSYINRMREVSETGNWEQWCAFFLTAVKEQAMQNLEIAEQISRLYEDMKLRVSGTLASKWSMQVLDYIFTYPKFRLPNLYRTAGIPEKSASTFIKKLLDEGLLYLQQEAAGRKPALYSFEPLMRLVRV</sequence>
<dbReference type="PIRSF" id="PIRSF038925">
    <property type="entry name" value="AMP-prot_trans"/>
    <property type="match status" value="1"/>
</dbReference>
<dbReference type="InterPro" id="IPR025758">
    <property type="entry name" value="Fic/DOC_N"/>
</dbReference>
<reference evidence="2 3" key="1">
    <citation type="submission" date="2021-11" db="EMBL/GenBank/DDBJ databases">
        <title>Genomic of Niabella pedocola.</title>
        <authorList>
            <person name="Wu T."/>
        </authorList>
    </citation>
    <scope>NUCLEOTIDE SEQUENCE [LARGE SCALE GENOMIC DNA]</scope>
    <source>
        <strain evidence="2 3">JCM 31011</strain>
    </source>
</reference>
<evidence type="ECO:0000313" key="2">
    <source>
        <dbReference type="EMBL" id="MCD2425050.1"/>
    </source>
</evidence>
<dbReference type="Pfam" id="PF13784">
    <property type="entry name" value="Fic_N"/>
    <property type="match status" value="1"/>
</dbReference>
<dbReference type="Pfam" id="PF02661">
    <property type="entry name" value="Fic"/>
    <property type="match status" value="1"/>
</dbReference>
<dbReference type="Gene3D" id="1.10.3290.10">
    <property type="entry name" value="Fido-like domain"/>
    <property type="match status" value="1"/>
</dbReference>
<dbReference type="InterPro" id="IPR036597">
    <property type="entry name" value="Fido-like_dom_sf"/>
</dbReference>